<keyword evidence="1" id="KW-0732">Signal</keyword>
<feature type="chain" id="PRO_5030974971" evidence="1">
    <location>
        <begin position="25"/>
        <end position="206"/>
    </location>
</feature>
<name>A0A7S4AXR0_9STRA</name>
<proteinExistence type="predicted"/>
<dbReference type="AlphaFoldDB" id="A0A7S4AXR0"/>
<protein>
    <submittedName>
        <fullName evidence="2">Uncharacterized protein</fullName>
    </submittedName>
</protein>
<reference evidence="2" key="1">
    <citation type="submission" date="2021-01" db="EMBL/GenBank/DDBJ databases">
        <authorList>
            <person name="Corre E."/>
            <person name="Pelletier E."/>
            <person name="Niang G."/>
            <person name="Scheremetjew M."/>
            <person name="Finn R."/>
            <person name="Kale V."/>
            <person name="Holt S."/>
            <person name="Cochrane G."/>
            <person name="Meng A."/>
            <person name="Brown T."/>
            <person name="Cohen L."/>
        </authorList>
    </citation>
    <scope>NUCLEOTIDE SEQUENCE</scope>
    <source>
        <strain evidence="2">10249 10 AB</strain>
    </source>
</reference>
<evidence type="ECO:0000256" key="1">
    <source>
        <dbReference type="SAM" id="SignalP"/>
    </source>
</evidence>
<organism evidence="2">
    <name type="scientific">Pseudo-nitzschia australis</name>
    <dbReference type="NCBI Taxonomy" id="44445"/>
    <lineage>
        <taxon>Eukaryota</taxon>
        <taxon>Sar</taxon>
        <taxon>Stramenopiles</taxon>
        <taxon>Ochrophyta</taxon>
        <taxon>Bacillariophyta</taxon>
        <taxon>Bacillariophyceae</taxon>
        <taxon>Bacillariophycidae</taxon>
        <taxon>Bacillariales</taxon>
        <taxon>Bacillariaceae</taxon>
        <taxon>Pseudo-nitzschia</taxon>
    </lineage>
</organism>
<gene>
    <name evidence="2" type="ORF">PAUS00366_LOCUS23217</name>
</gene>
<sequence length="206" mass="23251">MMSKNEGILALALVSIVRLETSHGFLTQQRQTSTRTTLSKHFDGNSPFREVDLDIDLAEDCVGNFGKYSFEEIEQCRDELHAHRVQSVALGDATSPDIIKERFLETELTMQLDRFKEEMPESYLFPEEDAFDFDVDTDVDFDGILMDNGLVAMDLPTRSTLQDPTTSKEKTQQMKMWKETIAAEGVLESIAICAMLGLLMMAPNLV</sequence>
<feature type="signal peptide" evidence="1">
    <location>
        <begin position="1"/>
        <end position="24"/>
    </location>
</feature>
<dbReference type="EMBL" id="HBIX01035474">
    <property type="protein sequence ID" value="CAE0730431.1"/>
    <property type="molecule type" value="Transcribed_RNA"/>
</dbReference>
<accession>A0A7S4AXR0</accession>
<evidence type="ECO:0000313" key="2">
    <source>
        <dbReference type="EMBL" id="CAE0730431.1"/>
    </source>
</evidence>